<sequence length="254" mass="27450">MDGVLSALVSLATLTFLESVLGFDNVLMVGLNVNKLPPRERPRARTIGMTGAMVMRIALLCSLNWVMGLTSPIIVVLAHPVSWRDLILIVGGAFLVWKATHEIYGEVEGDGHHGHGGQPERPVSFRRVIGEIMVLDIIFSLDSVITAVGMAQNLAIMITAVVLSMAIMMKFAAAIGDFISRHASFKVLALTFLVLIGVFLVIEGAGQHVSKGYIYIAMVFAFAVELLHMRRRSKAAQRAAATRAAQAESGREVA</sequence>
<keyword evidence="3 6" id="KW-0812">Transmembrane</keyword>
<dbReference type="PANTHER" id="PTHR30238">
    <property type="entry name" value="MEMBRANE BOUND PREDICTED REDOX MODULATOR"/>
    <property type="match status" value="1"/>
</dbReference>
<dbReference type="InterPro" id="IPR005496">
    <property type="entry name" value="Integral_membrane_TerC"/>
</dbReference>
<dbReference type="Proteomes" id="UP000033870">
    <property type="component" value="Unassembled WGS sequence"/>
</dbReference>
<evidence type="ECO:0000256" key="1">
    <source>
        <dbReference type="ARBA" id="ARBA00004141"/>
    </source>
</evidence>
<dbReference type="GO" id="GO:0016020">
    <property type="term" value="C:membrane"/>
    <property type="evidence" value="ECO:0007669"/>
    <property type="project" value="UniProtKB-SubCell"/>
</dbReference>
<dbReference type="PANTHER" id="PTHR30238:SF4">
    <property type="entry name" value="SLL1022 PROTEIN"/>
    <property type="match status" value="1"/>
</dbReference>
<dbReference type="Pfam" id="PF03741">
    <property type="entry name" value="TerC"/>
    <property type="match status" value="1"/>
</dbReference>
<comment type="similarity">
    <text evidence="2">Belongs to the TerC family.</text>
</comment>
<comment type="caution">
    <text evidence="7">The sequence shown here is derived from an EMBL/GenBank/DDBJ whole genome shotgun (WGS) entry which is preliminary data.</text>
</comment>
<protein>
    <submittedName>
        <fullName evidence="7">Integral membrane protein TerC</fullName>
    </submittedName>
</protein>
<keyword evidence="5 6" id="KW-0472">Membrane</keyword>
<accession>A0A0G1YFB3</accession>
<proteinExistence type="inferred from homology"/>
<organism evidence="7 8">
    <name type="scientific">Candidatus Magasanikbacteria bacterium GW2011_GWA2_56_11</name>
    <dbReference type="NCBI Taxonomy" id="1619044"/>
    <lineage>
        <taxon>Bacteria</taxon>
        <taxon>Candidatus Magasanikiibacteriota</taxon>
    </lineage>
</organism>
<feature type="transmembrane region" description="Helical" evidence="6">
    <location>
        <begin position="187"/>
        <end position="206"/>
    </location>
</feature>
<comment type="subcellular location">
    <subcellularLocation>
        <location evidence="1">Membrane</location>
        <topology evidence="1">Multi-pass membrane protein</topology>
    </subcellularLocation>
</comment>
<evidence type="ECO:0000256" key="2">
    <source>
        <dbReference type="ARBA" id="ARBA00007511"/>
    </source>
</evidence>
<name>A0A0G1YFB3_9BACT</name>
<gene>
    <name evidence="7" type="ORF">UY92_C0012G0020</name>
</gene>
<evidence type="ECO:0000256" key="6">
    <source>
        <dbReference type="SAM" id="Phobius"/>
    </source>
</evidence>
<evidence type="ECO:0000313" key="7">
    <source>
        <dbReference type="EMBL" id="KKW41941.1"/>
    </source>
</evidence>
<evidence type="ECO:0000313" key="8">
    <source>
        <dbReference type="Proteomes" id="UP000033870"/>
    </source>
</evidence>
<reference evidence="7 8" key="1">
    <citation type="journal article" date="2015" name="Nature">
        <title>rRNA introns, odd ribosomes, and small enigmatic genomes across a large radiation of phyla.</title>
        <authorList>
            <person name="Brown C.T."/>
            <person name="Hug L.A."/>
            <person name="Thomas B.C."/>
            <person name="Sharon I."/>
            <person name="Castelle C.J."/>
            <person name="Singh A."/>
            <person name="Wilkins M.J."/>
            <person name="Williams K.H."/>
            <person name="Banfield J.F."/>
        </authorList>
    </citation>
    <scope>NUCLEOTIDE SEQUENCE [LARGE SCALE GENOMIC DNA]</scope>
</reference>
<dbReference type="PATRIC" id="fig|1619044.3.peg.907"/>
<feature type="transmembrane region" description="Helical" evidence="6">
    <location>
        <begin position="212"/>
        <end position="229"/>
    </location>
</feature>
<evidence type="ECO:0000256" key="3">
    <source>
        <dbReference type="ARBA" id="ARBA00022692"/>
    </source>
</evidence>
<dbReference type="AlphaFoldDB" id="A0A0G1YFB3"/>
<keyword evidence="4 6" id="KW-1133">Transmembrane helix</keyword>
<feature type="transmembrane region" description="Helical" evidence="6">
    <location>
        <begin position="154"/>
        <end position="175"/>
    </location>
</feature>
<evidence type="ECO:0000256" key="5">
    <source>
        <dbReference type="ARBA" id="ARBA00023136"/>
    </source>
</evidence>
<evidence type="ECO:0000256" key="4">
    <source>
        <dbReference type="ARBA" id="ARBA00022989"/>
    </source>
</evidence>
<dbReference type="EMBL" id="LCRX01000012">
    <property type="protein sequence ID" value="KKW41941.1"/>
    <property type="molecule type" value="Genomic_DNA"/>
</dbReference>
<dbReference type="STRING" id="1619044.UY92_C0012G0020"/>
<feature type="transmembrane region" description="Helical" evidence="6">
    <location>
        <begin position="46"/>
        <end position="66"/>
    </location>
</feature>